<dbReference type="InterPro" id="IPR042257">
    <property type="entry name" value="DGOK_C"/>
</dbReference>
<keyword evidence="1" id="KW-0418">Kinase</keyword>
<keyword evidence="1" id="KW-0808">Transferase</keyword>
<dbReference type="InterPro" id="IPR007729">
    <property type="entry name" value="DGOK"/>
</dbReference>
<reference evidence="1" key="2">
    <citation type="submission" date="2020-09" db="EMBL/GenBank/DDBJ databases">
        <authorList>
            <person name="Sun Q."/>
            <person name="Zhou Y."/>
        </authorList>
    </citation>
    <scope>NUCLEOTIDE SEQUENCE</scope>
    <source>
        <strain evidence="1">CGMCC 1.12195</strain>
    </source>
</reference>
<evidence type="ECO:0000313" key="1">
    <source>
        <dbReference type="EMBL" id="GGG79274.1"/>
    </source>
</evidence>
<sequence length="329" mass="36570">MIFFSVDWGTTNCRIKLVKISQGGVTLLGSEQAAMGVSEVYNGWLERPRTDRADYYLTRLRPYLEKITADLGLPMQTLQETPIVISGMASSSIGIEEVPYSMVPFELDPPKINLKIMEAFGNPQVILLSGLRTEGNIMRGEETQLIGCWQQTFASERKTFIFPGTHSKHIDVAHATVRDFRTFITGELLSLLTNFSTIKTNVSATKPADMDVDCFNTGLLTGKKTDLLENIFTVRCNEVLNKLTKSQNYDFLIGLLLGHELKYLSGGDEIVLCAGIHLAPVYNLALELLGLANHTTMVPPDVVEQSAILGQYKILEQLNSLHLQQSEKN</sequence>
<organism evidence="1 2">
    <name type="scientific">Parapedobacter pyrenivorans</name>
    <dbReference type="NCBI Taxonomy" id="1305674"/>
    <lineage>
        <taxon>Bacteria</taxon>
        <taxon>Pseudomonadati</taxon>
        <taxon>Bacteroidota</taxon>
        <taxon>Sphingobacteriia</taxon>
        <taxon>Sphingobacteriales</taxon>
        <taxon>Sphingobacteriaceae</taxon>
        <taxon>Parapedobacter</taxon>
    </lineage>
</organism>
<evidence type="ECO:0000313" key="2">
    <source>
        <dbReference type="Proteomes" id="UP000660862"/>
    </source>
</evidence>
<dbReference type="InterPro" id="IPR042258">
    <property type="entry name" value="DGOK_N"/>
</dbReference>
<accession>A0A917HI13</accession>
<reference evidence="1" key="1">
    <citation type="journal article" date="2014" name="Int. J. Syst. Evol. Microbiol.">
        <title>Complete genome sequence of Corynebacterium casei LMG S-19264T (=DSM 44701T), isolated from a smear-ripened cheese.</title>
        <authorList>
            <consortium name="US DOE Joint Genome Institute (JGI-PGF)"/>
            <person name="Walter F."/>
            <person name="Albersmeier A."/>
            <person name="Kalinowski J."/>
            <person name="Ruckert C."/>
        </authorList>
    </citation>
    <scope>NUCLEOTIDE SEQUENCE</scope>
    <source>
        <strain evidence="1">CGMCC 1.12195</strain>
    </source>
</reference>
<proteinExistence type="predicted"/>
<comment type="caution">
    <text evidence="1">The sequence shown here is derived from an EMBL/GenBank/DDBJ whole genome shotgun (WGS) entry which is preliminary data.</text>
</comment>
<dbReference type="GO" id="GO:0008671">
    <property type="term" value="F:2-dehydro-3-deoxygalactonokinase activity"/>
    <property type="evidence" value="ECO:0007669"/>
    <property type="project" value="InterPro"/>
</dbReference>
<dbReference type="Pfam" id="PF05035">
    <property type="entry name" value="DGOK"/>
    <property type="match status" value="1"/>
</dbReference>
<dbReference type="GO" id="GO:0034194">
    <property type="term" value="P:D-galactonate catabolic process"/>
    <property type="evidence" value="ECO:0007669"/>
    <property type="project" value="InterPro"/>
</dbReference>
<dbReference type="EMBL" id="BMER01000001">
    <property type="protein sequence ID" value="GGG79274.1"/>
    <property type="molecule type" value="Genomic_DNA"/>
</dbReference>
<dbReference type="Proteomes" id="UP000660862">
    <property type="component" value="Unassembled WGS sequence"/>
</dbReference>
<dbReference type="Gene3D" id="3.30.420.310">
    <property type="entry name" value="2-keto-3-deoxy-galactonokinase, C-terminal domain"/>
    <property type="match status" value="1"/>
</dbReference>
<keyword evidence="2" id="KW-1185">Reference proteome</keyword>
<name>A0A917HI13_9SPHI</name>
<dbReference type="Gene3D" id="3.30.420.300">
    <property type="entry name" value="2-keto-3-deoxy-galactonokinase, substrate binding domain"/>
    <property type="match status" value="1"/>
</dbReference>
<gene>
    <name evidence="1" type="ORF">GCM10007415_09320</name>
</gene>
<protein>
    <submittedName>
        <fullName evidence="1">2-oxo-3-deoxygalactonate kinase</fullName>
    </submittedName>
</protein>
<dbReference type="RefSeq" id="WP_188504748.1">
    <property type="nucleotide sequence ID" value="NZ_BMER01000001.1"/>
</dbReference>
<dbReference type="AlphaFoldDB" id="A0A917HI13"/>